<evidence type="ECO:0000313" key="3">
    <source>
        <dbReference type="Proteomes" id="UP000239560"/>
    </source>
</evidence>
<feature type="compositionally biased region" description="Acidic residues" evidence="1">
    <location>
        <begin position="180"/>
        <end position="191"/>
    </location>
</feature>
<feature type="compositionally biased region" description="Basic and acidic residues" evidence="1">
    <location>
        <begin position="168"/>
        <end position="179"/>
    </location>
</feature>
<reference evidence="2 3" key="1">
    <citation type="journal article" date="2018" name="Elife">
        <title>Functional genomics of lipid metabolism in the oleaginous yeast Rhodosporidium toruloides.</title>
        <authorList>
            <person name="Coradetti S.T."/>
            <person name="Pinel D."/>
            <person name="Geiselman G."/>
            <person name="Ito M."/>
            <person name="Mondo S."/>
            <person name="Reilly M.C."/>
            <person name="Cheng Y.F."/>
            <person name="Bauer S."/>
            <person name="Grigoriev I."/>
            <person name="Gladden J.M."/>
            <person name="Simmons B.A."/>
            <person name="Brem R."/>
            <person name="Arkin A.P."/>
            <person name="Skerker J.M."/>
        </authorList>
    </citation>
    <scope>NUCLEOTIDE SEQUENCE [LARGE SCALE GENOMIC DNA]</scope>
    <source>
        <strain evidence="2 3">NBRC 0880</strain>
    </source>
</reference>
<gene>
    <name evidence="2" type="ORF">AAT19DRAFT_11323</name>
</gene>
<name>A0A2S9ZXV3_RHOTO</name>
<evidence type="ECO:0000256" key="1">
    <source>
        <dbReference type="SAM" id="MobiDB-lite"/>
    </source>
</evidence>
<feature type="compositionally biased region" description="Basic residues" evidence="1">
    <location>
        <begin position="16"/>
        <end position="25"/>
    </location>
</feature>
<feature type="region of interest" description="Disordered" evidence="1">
    <location>
        <begin position="1"/>
        <end position="52"/>
    </location>
</feature>
<protein>
    <submittedName>
        <fullName evidence="2">Uncharacterized protein</fullName>
    </submittedName>
</protein>
<comment type="caution">
    <text evidence="2">The sequence shown here is derived from an EMBL/GenBank/DDBJ whole genome shotgun (WGS) entry which is preliminary data.</text>
</comment>
<feature type="compositionally biased region" description="Basic and acidic residues" evidence="1">
    <location>
        <begin position="29"/>
        <end position="38"/>
    </location>
</feature>
<dbReference type="AlphaFoldDB" id="A0A2S9ZXV3"/>
<accession>A0A2S9ZXV3</accession>
<dbReference type="EMBL" id="LCTV02000015">
    <property type="protein sequence ID" value="PRQ70574.1"/>
    <property type="molecule type" value="Genomic_DNA"/>
</dbReference>
<organism evidence="2 3">
    <name type="scientific">Rhodotorula toruloides</name>
    <name type="common">Yeast</name>
    <name type="synonym">Rhodosporidium toruloides</name>
    <dbReference type="NCBI Taxonomy" id="5286"/>
    <lineage>
        <taxon>Eukaryota</taxon>
        <taxon>Fungi</taxon>
        <taxon>Dikarya</taxon>
        <taxon>Basidiomycota</taxon>
        <taxon>Pucciniomycotina</taxon>
        <taxon>Microbotryomycetes</taxon>
        <taxon>Sporidiobolales</taxon>
        <taxon>Sporidiobolaceae</taxon>
        <taxon>Rhodotorula</taxon>
    </lineage>
</organism>
<feature type="region of interest" description="Disordered" evidence="1">
    <location>
        <begin position="162"/>
        <end position="191"/>
    </location>
</feature>
<evidence type="ECO:0000313" key="2">
    <source>
        <dbReference type="EMBL" id="PRQ70574.1"/>
    </source>
</evidence>
<proteinExistence type="predicted"/>
<sequence>MARKSTVKFLKDDKAHKRAQVKKHAGLAAERRKTERAAKGARTRTPYTSEEKDKIKDLVSRRYDAYVRRGRVKPDLSLIDVRDRPNTKFRDLVNAWTVPTGIGKNPDQAKELEHLDEKGGSEVKELWRSLVENGHTLQSLYSLFKAENKKFIQEKQAAARGVNLETVDTSKVEVEKSWSDSEEEGGEEAEE</sequence>
<dbReference type="Proteomes" id="UP000239560">
    <property type="component" value="Unassembled WGS sequence"/>
</dbReference>